<dbReference type="Proteomes" id="UP001345963">
    <property type="component" value="Unassembled WGS sequence"/>
</dbReference>
<organism evidence="2 3">
    <name type="scientific">Ataeniobius toweri</name>
    <dbReference type="NCBI Taxonomy" id="208326"/>
    <lineage>
        <taxon>Eukaryota</taxon>
        <taxon>Metazoa</taxon>
        <taxon>Chordata</taxon>
        <taxon>Craniata</taxon>
        <taxon>Vertebrata</taxon>
        <taxon>Euteleostomi</taxon>
        <taxon>Actinopterygii</taxon>
        <taxon>Neopterygii</taxon>
        <taxon>Teleostei</taxon>
        <taxon>Neoteleostei</taxon>
        <taxon>Acanthomorphata</taxon>
        <taxon>Ovalentaria</taxon>
        <taxon>Atherinomorphae</taxon>
        <taxon>Cyprinodontiformes</taxon>
        <taxon>Goodeidae</taxon>
        <taxon>Ataeniobius</taxon>
    </lineage>
</organism>
<reference evidence="2 3" key="1">
    <citation type="submission" date="2021-07" db="EMBL/GenBank/DDBJ databases">
        <authorList>
            <person name="Palmer J.M."/>
        </authorList>
    </citation>
    <scope>NUCLEOTIDE SEQUENCE [LARGE SCALE GENOMIC DNA]</scope>
    <source>
        <strain evidence="2 3">AT_MEX2019</strain>
        <tissue evidence="2">Muscle</tissue>
    </source>
</reference>
<keyword evidence="3" id="KW-1185">Reference proteome</keyword>
<keyword evidence="1" id="KW-0812">Transmembrane</keyword>
<protein>
    <recommendedName>
        <fullName evidence="4">Secreted protein</fullName>
    </recommendedName>
</protein>
<gene>
    <name evidence="2" type="ORF">ATANTOWER_000662</name>
</gene>
<feature type="transmembrane region" description="Helical" evidence="1">
    <location>
        <begin position="47"/>
        <end position="68"/>
    </location>
</feature>
<evidence type="ECO:0000313" key="2">
    <source>
        <dbReference type="EMBL" id="MED6254811.1"/>
    </source>
</evidence>
<name>A0ABU7BVW8_9TELE</name>
<proteinExistence type="predicted"/>
<evidence type="ECO:0000313" key="3">
    <source>
        <dbReference type="Proteomes" id="UP001345963"/>
    </source>
</evidence>
<keyword evidence="1" id="KW-1133">Transmembrane helix</keyword>
<sequence length="120" mass="13475">MGFINCNSHRTGLSFFVSMCVSLFVCHRAQGGSLNKAESLRKAKALFSSSAALQTVFTSVSSLLFGLFKQIYWSVNVAVGRCAFLSRFVHVCKTHTTHYLLPRAPRMGEQTTRVRHDKWT</sequence>
<dbReference type="EMBL" id="JAHUTI010069907">
    <property type="protein sequence ID" value="MED6254811.1"/>
    <property type="molecule type" value="Genomic_DNA"/>
</dbReference>
<evidence type="ECO:0000256" key="1">
    <source>
        <dbReference type="SAM" id="Phobius"/>
    </source>
</evidence>
<accession>A0ABU7BVW8</accession>
<evidence type="ECO:0008006" key="4">
    <source>
        <dbReference type="Google" id="ProtNLM"/>
    </source>
</evidence>
<comment type="caution">
    <text evidence="2">The sequence shown here is derived from an EMBL/GenBank/DDBJ whole genome shotgun (WGS) entry which is preliminary data.</text>
</comment>
<keyword evidence="1" id="KW-0472">Membrane</keyword>